<organism evidence="1 2">
    <name type="scientific">Melastoma candidum</name>
    <dbReference type="NCBI Taxonomy" id="119954"/>
    <lineage>
        <taxon>Eukaryota</taxon>
        <taxon>Viridiplantae</taxon>
        <taxon>Streptophyta</taxon>
        <taxon>Embryophyta</taxon>
        <taxon>Tracheophyta</taxon>
        <taxon>Spermatophyta</taxon>
        <taxon>Magnoliopsida</taxon>
        <taxon>eudicotyledons</taxon>
        <taxon>Gunneridae</taxon>
        <taxon>Pentapetalae</taxon>
        <taxon>rosids</taxon>
        <taxon>malvids</taxon>
        <taxon>Myrtales</taxon>
        <taxon>Melastomataceae</taxon>
        <taxon>Melastomatoideae</taxon>
        <taxon>Melastomateae</taxon>
        <taxon>Melastoma</taxon>
    </lineage>
</organism>
<protein>
    <submittedName>
        <fullName evidence="1">Uncharacterized protein</fullName>
    </submittedName>
</protein>
<dbReference type="EMBL" id="CM042883">
    <property type="protein sequence ID" value="KAI4374032.1"/>
    <property type="molecule type" value="Genomic_DNA"/>
</dbReference>
<gene>
    <name evidence="1" type="ORF">MLD38_012078</name>
</gene>
<evidence type="ECO:0000313" key="2">
    <source>
        <dbReference type="Proteomes" id="UP001057402"/>
    </source>
</evidence>
<keyword evidence="2" id="KW-1185">Reference proteome</keyword>
<name>A0ACB9RDK0_9MYRT</name>
<evidence type="ECO:0000313" key="1">
    <source>
        <dbReference type="EMBL" id="KAI4374032.1"/>
    </source>
</evidence>
<reference evidence="2" key="1">
    <citation type="journal article" date="2023" name="Front. Plant Sci.">
        <title>Chromosomal-level genome assembly of Melastoma candidum provides insights into trichome evolution.</title>
        <authorList>
            <person name="Zhong Y."/>
            <person name="Wu W."/>
            <person name="Sun C."/>
            <person name="Zou P."/>
            <person name="Liu Y."/>
            <person name="Dai S."/>
            <person name="Zhou R."/>
        </authorList>
    </citation>
    <scope>NUCLEOTIDE SEQUENCE [LARGE SCALE GENOMIC DNA]</scope>
</reference>
<accession>A0ACB9RDK0</accession>
<proteinExistence type="predicted"/>
<comment type="caution">
    <text evidence="1">The sequence shown here is derived from an EMBL/GenBank/DDBJ whole genome shotgun (WGS) entry which is preliminary data.</text>
</comment>
<dbReference type="Proteomes" id="UP001057402">
    <property type="component" value="Chromosome 4"/>
</dbReference>
<sequence>MTGSLSSFGGVRISALLATSAFCLFLVACLLSGPADRFSRDHPSRFRARFFFPRRRAYREVLESNRAEGGLRRIEGDLAEARSMILDAIRGRNYTSEREEGFVPRGSVYRNPYAFHQSHIEMMKRFKIWTYREGDRPLSHKGPMKHIYGIEGQFIDEIESPDSPFAARTPDEAHAFFIPISVAEIVQYVYMPIVTYDRKWIRSTFTDYVDVIADKHPYWRRSEGADHFMVSCHDWAPSISEKDPDKFKNFVRVLCNANMSEGFDPRRDVSLPEFNVPPTTLDIPSTGRPPDQRDILAFFAGGAHGDIRKPLLHHWKDRDPDVQVHEYLPPGSEDYMQLIGRTKFCLCPSGYEVASPRIVEAIHVGCVPVIISDGYALPFEDVLDWTEFSVRIPVDRITDIKTILEGISLEKYLSLQGGVTKVKRHFELNRPAKPFDALHMVLHSVWLRRLNVGLA</sequence>